<dbReference type="PROSITE" id="PS00107">
    <property type="entry name" value="PROTEIN_KINASE_ATP"/>
    <property type="match status" value="1"/>
</dbReference>
<evidence type="ECO:0000256" key="3">
    <source>
        <dbReference type="ARBA" id="ARBA00022527"/>
    </source>
</evidence>
<dbReference type="SUPFAM" id="SSF56112">
    <property type="entry name" value="Protein kinase-like (PK-like)"/>
    <property type="match status" value="1"/>
</dbReference>
<evidence type="ECO:0000256" key="1">
    <source>
        <dbReference type="ARBA" id="ARBA00004479"/>
    </source>
</evidence>
<dbReference type="InterPro" id="IPR017441">
    <property type="entry name" value="Protein_kinase_ATP_BS"/>
</dbReference>
<keyword evidence="5 16" id="KW-0812">Transmembrane</keyword>
<evidence type="ECO:0000256" key="13">
    <source>
        <dbReference type="ARBA" id="ARBA00047899"/>
    </source>
</evidence>
<evidence type="ECO:0000256" key="6">
    <source>
        <dbReference type="ARBA" id="ARBA00022729"/>
    </source>
</evidence>
<dbReference type="InterPro" id="IPR000719">
    <property type="entry name" value="Prot_kinase_dom"/>
</dbReference>
<evidence type="ECO:0000256" key="8">
    <source>
        <dbReference type="ARBA" id="ARBA00022777"/>
    </source>
</evidence>
<dbReference type="InterPro" id="IPR001245">
    <property type="entry name" value="Ser-Thr/Tyr_kinase_cat_dom"/>
</dbReference>
<keyword evidence="9 15" id="KW-0067">ATP-binding</keyword>
<dbReference type="InterPro" id="IPR045874">
    <property type="entry name" value="LRK10/LRL21-25-like"/>
</dbReference>
<evidence type="ECO:0000256" key="12">
    <source>
        <dbReference type="ARBA" id="ARBA00023180"/>
    </source>
</evidence>
<dbReference type="AlphaFoldDB" id="A0AAV5IEX0"/>
<keyword evidence="10 16" id="KW-1133">Transmembrane helix</keyword>
<dbReference type="InterPro" id="IPR032872">
    <property type="entry name" value="WAK_assoc_C"/>
</dbReference>
<dbReference type="Proteomes" id="UP001054252">
    <property type="component" value="Unassembled WGS sequence"/>
</dbReference>
<keyword evidence="6" id="KW-0732">Signal</keyword>
<keyword evidence="19" id="KW-1185">Reference proteome</keyword>
<evidence type="ECO:0000259" key="17">
    <source>
        <dbReference type="PROSITE" id="PS50011"/>
    </source>
</evidence>
<dbReference type="InterPro" id="IPR025287">
    <property type="entry name" value="WAK_GUB"/>
</dbReference>
<reference evidence="18 19" key="1">
    <citation type="journal article" date="2021" name="Commun. Biol.">
        <title>The genome of Shorea leprosula (Dipterocarpaceae) highlights the ecological relevance of drought in aseasonal tropical rainforests.</title>
        <authorList>
            <person name="Ng K.K.S."/>
            <person name="Kobayashi M.J."/>
            <person name="Fawcett J.A."/>
            <person name="Hatakeyama M."/>
            <person name="Paape T."/>
            <person name="Ng C.H."/>
            <person name="Ang C.C."/>
            <person name="Tnah L.H."/>
            <person name="Lee C.T."/>
            <person name="Nishiyama T."/>
            <person name="Sese J."/>
            <person name="O'Brien M.J."/>
            <person name="Copetti D."/>
            <person name="Mohd Noor M.I."/>
            <person name="Ong R.C."/>
            <person name="Putra M."/>
            <person name="Sireger I.Z."/>
            <person name="Indrioko S."/>
            <person name="Kosugi Y."/>
            <person name="Izuno A."/>
            <person name="Isagi Y."/>
            <person name="Lee S.L."/>
            <person name="Shimizu K.K."/>
        </authorList>
    </citation>
    <scope>NUCLEOTIDE SEQUENCE [LARGE SCALE GENOMIC DNA]</scope>
    <source>
        <strain evidence="18">214</strain>
    </source>
</reference>
<keyword evidence="8" id="KW-0418">Kinase</keyword>
<gene>
    <name evidence="18" type="ORF">SLEP1_g10729</name>
</gene>
<dbReference type="PROSITE" id="PS00108">
    <property type="entry name" value="PROTEIN_KINASE_ST"/>
    <property type="match status" value="1"/>
</dbReference>
<dbReference type="GO" id="GO:0030247">
    <property type="term" value="F:polysaccharide binding"/>
    <property type="evidence" value="ECO:0007669"/>
    <property type="project" value="InterPro"/>
</dbReference>
<dbReference type="InterPro" id="IPR008271">
    <property type="entry name" value="Ser/Thr_kinase_AS"/>
</dbReference>
<dbReference type="GO" id="GO:0005524">
    <property type="term" value="F:ATP binding"/>
    <property type="evidence" value="ECO:0007669"/>
    <property type="project" value="UniProtKB-UniRule"/>
</dbReference>
<keyword evidence="4" id="KW-0808">Transferase</keyword>
<sequence length="711" mass="79207">MDEHYVNCGKTISCGNIDNIGYPFWGSDRPEYCGFPGFELNCSGTDPEITISSATYQVLQINEESGVLTVARADYEDTLCPNLLINTTLNLDLFEYSSDTLNIALYCGCPTVSDQIKGLSKQFDCDMNGNLSCYYLARNFSGFEGDPIVTEITSSLGRCSNRVFLAANQSEIWSLETTLSPRLDALVNALSKGFGLVWNANNSLCDQCTKSGGKCGYNTISNKFSCYCTDKPYDTACPGIRSSNWKLIIGVIAISGIAISFMAYFLWPKKNSSSILKILNPGQIRNRKKKNEQVEAFFLEFGNSLAPKKFSYSDIKKITNSFSNKLGQGGYGSVYKGTLLDGHIVAVKVLNESKGDGQDFINEVASISKTSHVNVVTLLGFCYQRSKRALIYEYMPNGSLDKFVYNHGCPEKNRQLDIKTLYKIAVGIAQGLEYLHKGCNTRILHFDIKPHNILLDENFCPKISDFGLAKLCETRDSNVSVTGGARGTCGYIAPEMICKNFGRVSYKSDVYSYGMMVLEITGARKNVNAEVSHSSEMYFPSWIYKQIEKAEKLNLDRVVNNDEEEEEMTRKMVIVSLWCIQTIPSNRPSMSKVLEMLQGSLEALPLPPEALLSSPRPAAVRSPQNSSTTSSVIMQVRDHTPQLFAAICNYLCDLALCIIMFLDEELLSFSLPSSSHIAGGFRAPLRKYHYLFLTDFRTLRLYIQRGTVNFC</sequence>
<dbReference type="SMART" id="SM00220">
    <property type="entry name" value="S_TKc"/>
    <property type="match status" value="1"/>
</dbReference>
<dbReference type="FunFam" id="1.10.510.10:FF:000590">
    <property type="entry name" value="PR5-like receptor kinase"/>
    <property type="match status" value="1"/>
</dbReference>
<evidence type="ECO:0000256" key="16">
    <source>
        <dbReference type="SAM" id="Phobius"/>
    </source>
</evidence>
<evidence type="ECO:0000256" key="4">
    <source>
        <dbReference type="ARBA" id="ARBA00022679"/>
    </source>
</evidence>
<dbReference type="FunFam" id="3.30.200.20:FF:000178">
    <property type="entry name" value="serine/threonine-protein kinase PBS1-like"/>
    <property type="match status" value="1"/>
</dbReference>
<keyword evidence="3" id="KW-0723">Serine/threonine-protein kinase</keyword>
<dbReference type="EMBL" id="BPVZ01000011">
    <property type="protein sequence ID" value="GKU97602.1"/>
    <property type="molecule type" value="Genomic_DNA"/>
</dbReference>
<evidence type="ECO:0000256" key="11">
    <source>
        <dbReference type="ARBA" id="ARBA00023136"/>
    </source>
</evidence>
<dbReference type="Pfam" id="PF14380">
    <property type="entry name" value="WAK_assoc"/>
    <property type="match status" value="1"/>
</dbReference>
<evidence type="ECO:0000313" key="19">
    <source>
        <dbReference type="Proteomes" id="UP001054252"/>
    </source>
</evidence>
<comment type="caution">
    <text evidence="18">The sequence shown here is derived from an EMBL/GenBank/DDBJ whole genome shotgun (WGS) entry which is preliminary data.</text>
</comment>
<dbReference type="EC" id="2.7.11.1" evidence="2"/>
<evidence type="ECO:0000256" key="14">
    <source>
        <dbReference type="ARBA" id="ARBA00048679"/>
    </source>
</evidence>
<proteinExistence type="predicted"/>
<name>A0AAV5IEX0_9ROSI</name>
<dbReference type="PANTHER" id="PTHR27009">
    <property type="entry name" value="RUST RESISTANCE KINASE LR10-RELATED"/>
    <property type="match status" value="1"/>
</dbReference>
<evidence type="ECO:0000256" key="7">
    <source>
        <dbReference type="ARBA" id="ARBA00022741"/>
    </source>
</evidence>
<dbReference type="GO" id="GO:0016020">
    <property type="term" value="C:membrane"/>
    <property type="evidence" value="ECO:0007669"/>
    <property type="project" value="UniProtKB-SubCell"/>
</dbReference>
<accession>A0AAV5IEX0</accession>
<comment type="subcellular location">
    <subcellularLocation>
        <location evidence="1">Membrane</location>
        <topology evidence="1">Single-pass type I membrane protein</topology>
    </subcellularLocation>
</comment>
<keyword evidence="11 16" id="KW-0472">Membrane</keyword>
<dbReference type="Gene3D" id="3.30.200.20">
    <property type="entry name" value="Phosphorylase Kinase, domain 1"/>
    <property type="match status" value="1"/>
</dbReference>
<keyword evidence="7 15" id="KW-0547">Nucleotide-binding</keyword>
<comment type="catalytic activity">
    <reaction evidence="13">
        <text>L-threonyl-[protein] + ATP = O-phospho-L-threonyl-[protein] + ADP + H(+)</text>
        <dbReference type="Rhea" id="RHEA:46608"/>
        <dbReference type="Rhea" id="RHEA-COMP:11060"/>
        <dbReference type="Rhea" id="RHEA-COMP:11605"/>
        <dbReference type="ChEBI" id="CHEBI:15378"/>
        <dbReference type="ChEBI" id="CHEBI:30013"/>
        <dbReference type="ChEBI" id="CHEBI:30616"/>
        <dbReference type="ChEBI" id="CHEBI:61977"/>
        <dbReference type="ChEBI" id="CHEBI:456216"/>
        <dbReference type="EC" id="2.7.11.1"/>
    </reaction>
</comment>
<keyword evidence="12" id="KW-0325">Glycoprotein</keyword>
<dbReference type="PROSITE" id="PS50011">
    <property type="entry name" value="PROTEIN_KINASE_DOM"/>
    <property type="match status" value="1"/>
</dbReference>
<dbReference type="Pfam" id="PF07714">
    <property type="entry name" value="PK_Tyr_Ser-Thr"/>
    <property type="match status" value="1"/>
</dbReference>
<dbReference type="Gene3D" id="1.10.510.10">
    <property type="entry name" value="Transferase(Phosphotransferase) domain 1"/>
    <property type="match status" value="1"/>
</dbReference>
<organism evidence="18 19">
    <name type="scientific">Rubroshorea leprosula</name>
    <dbReference type="NCBI Taxonomy" id="152421"/>
    <lineage>
        <taxon>Eukaryota</taxon>
        <taxon>Viridiplantae</taxon>
        <taxon>Streptophyta</taxon>
        <taxon>Embryophyta</taxon>
        <taxon>Tracheophyta</taxon>
        <taxon>Spermatophyta</taxon>
        <taxon>Magnoliopsida</taxon>
        <taxon>eudicotyledons</taxon>
        <taxon>Gunneridae</taxon>
        <taxon>Pentapetalae</taxon>
        <taxon>rosids</taxon>
        <taxon>malvids</taxon>
        <taxon>Malvales</taxon>
        <taxon>Dipterocarpaceae</taxon>
        <taxon>Rubroshorea</taxon>
    </lineage>
</organism>
<comment type="catalytic activity">
    <reaction evidence="14">
        <text>L-seryl-[protein] + ATP = O-phospho-L-seryl-[protein] + ADP + H(+)</text>
        <dbReference type="Rhea" id="RHEA:17989"/>
        <dbReference type="Rhea" id="RHEA-COMP:9863"/>
        <dbReference type="Rhea" id="RHEA-COMP:11604"/>
        <dbReference type="ChEBI" id="CHEBI:15378"/>
        <dbReference type="ChEBI" id="CHEBI:29999"/>
        <dbReference type="ChEBI" id="CHEBI:30616"/>
        <dbReference type="ChEBI" id="CHEBI:83421"/>
        <dbReference type="ChEBI" id="CHEBI:456216"/>
        <dbReference type="EC" id="2.7.11.1"/>
    </reaction>
</comment>
<protein>
    <recommendedName>
        <fullName evidence="2">non-specific serine/threonine protein kinase</fullName>
        <ecNumber evidence="2">2.7.11.1</ecNumber>
    </recommendedName>
</protein>
<feature type="domain" description="Protein kinase" evidence="17">
    <location>
        <begin position="320"/>
        <end position="601"/>
    </location>
</feature>
<evidence type="ECO:0000313" key="18">
    <source>
        <dbReference type="EMBL" id="GKU97602.1"/>
    </source>
</evidence>
<evidence type="ECO:0000256" key="15">
    <source>
        <dbReference type="PROSITE-ProRule" id="PRU10141"/>
    </source>
</evidence>
<dbReference type="Pfam" id="PF13947">
    <property type="entry name" value="GUB_WAK_bind"/>
    <property type="match status" value="1"/>
</dbReference>
<evidence type="ECO:0000256" key="5">
    <source>
        <dbReference type="ARBA" id="ARBA00022692"/>
    </source>
</evidence>
<evidence type="ECO:0000256" key="10">
    <source>
        <dbReference type="ARBA" id="ARBA00022989"/>
    </source>
</evidence>
<dbReference type="InterPro" id="IPR011009">
    <property type="entry name" value="Kinase-like_dom_sf"/>
</dbReference>
<feature type="transmembrane region" description="Helical" evidence="16">
    <location>
        <begin position="247"/>
        <end position="267"/>
    </location>
</feature>
<dbReference type="GO" id="GO:0004674">
    <property type="term" value="F:protein serine/threonine kinase activity"/>
    <property type="evidence" value="ECO:0007669"/>
    <property type="project" value="UniProtKB-KW"/>
</dbReference>
<feature type="binding site" evidence="15">
    <location>
        <position position="348"/>
    </location>
    <ligand>
        <name>ATP</name>
        <dbReference type="ChEBI" id="CHEBI:30616"/>
    </ligand>
</feature>
<evidence type="ECO:0000256" key="9">
    <source>
        <dbReference type="ARBA" id="ARBA00022840"/>
    </source>
</evidence>
<evidence type="ECO:0000256" key="2">
    <source>
        <dbReference type="ARBA" id="ARBA00012513"/>
    </source>
</evidence>